<evidence type="ECO:0000256" key="3">
    <source>
        <dbReference type="ARBA" id="ARBA00022691"/>
    </source>
</evidence>
<dbReference type="SUPFAM" id="SSF102114">
    <property type="entry name" value="Radical SAM enzymes"/>
    <property type="match status" value="1"/>
</dbReference>
<dbReference type="SMART" id="SM00729">
    <property type="entry name" value="Elp3"/>
    <property type="match status" value="1"/>
</dbReference>
<dbReference type="EMBL" id="CP036295">
    <property type="protein sequence ID" value="QCC84816.1"/>
    <property type="molecule type" value="Genomic_DNA"/>
</dbReference>
<dbReference type="GO" id="GO:0051539">
    <property type="term" value="F:4 iron, 4 sulfur cluster binding"/>
    <property type="evidence" value="ECO:0007669"/>
    <property type="project" value="UniProtKB-KW"/>
</dbReference>
<dbReference type="RefSeq" id="WP_136399038.1">
    <property type="nucleotide sequence ID" value="NZ_CP036295.1"/>
</dbReference>
<dbReference type="OrthoDB" id="9764628at2"/>
<evidence type="ECO:0000256" key="1">
    <source>
        <dbReference type="ARBA" id="ARBA00001966"/>
    </source>
</evidence>
<dbReference type="InterPro" id="IPR007197">
    <property type="entry name" value="rSAM"/>
</dbReference>
<dbReference type="PANTHER" id="PTHR30352">
    <property type="entry name" value="PYRUVATE FORMATE-LYASE-ACTIVATING ENZYME"/>
    <property type="match status" value="1"/>
</dbReference>
<evidence type="ECO:0000256" key="7">
    <source>
        <dbReference type="SAM" id="MobiDB-lite"/>
    </source>
</evidence>
<dbReference type="InterPro" id="IPR034457">
    <property type="entry name" value="Organic_radical-activating"/>
</dbReference>
<evidence type="ECO:0000256" key="2">
    <source>
        <dbReference type="ARBA" id="ARBA00022485"/>
    </source>
</evidence>
<organism evidence="9 10">
    <name type="scientific">Desulfovibrio desulfuricans</name>
    <dbReference type="NCBI Taxonomy" id="876"/>
    <lineage>
        <taxon>Bacteria</taxon>
        <taxon>Pseudomonadati</taxon>
        <taxon>Thermodesulfobacteriota</taxon>
        <taxon>Desulfovibrionia</taxon>
        <taxon>Desulfovibrionales</taxon>
        <taxon>Desulfovibrionaceae</taxon>
        <taxon>Desulfovibrio</taxon>
    </lineage>
</organism>
<dbReference type="PANTHER" id="PTHR30352:SF5">
    <property type="entry name" value="PYRUVATE FORMATE-LYASE 1-ACTIVATING ENZYME"/>
    <property type="match status" value="1"/>
</dbReference>
<proteinExistence type="predicted"/>
<dbReference type="Pfam" id="PF04055">
    <property type="entry name" value="Radical_SAM"/>
    <property type="match status" value="1"/>
</dbReference>
<keyword evidence="5" id="KW-0408">Iron</keyword>
<dbReference type="PROSITE" id="PS51918">
    <property type="entry name" value="RADICAL_SAM"/>
    <property type="match status" value="1"/>
</dbReference>
<feature type="region of interest" description="Disordered" evidence="7">
    <location>
        <begin position="466"/>
        <end position="493"/>
    </location>
</feature>
<keyword evidence="3" id="KW-0949">S-adenosyl-L-methionine</keyword>
<accession>A0A4P7UFQ1</accession>
<dbReference type="AlphaFoldDB" id="A0A4P7UFQ1"/>
<dbReference type="GO" id="GO:0046872">
    <property type="term" value="F:metal ion binding"/>
    <property type="evidence" value="ECO:0007669"/>
    <property type="project" value="UniProtKB-KW"/>
</dbReference>
<dbReference type="CDD" id="cd01335">
    <property type="entry name" value="Radical_SAM"/>
    <property type="match status" value="1"/>
</dbReference>
<sequence>MAAQHIEPHLVMADERGNIYDDPDLLMVCRRGAQWGLPRPDELIPLPEESEFFLLPGRQAVGLDPETGSIAPPEGEAQLAVAAFAAPGYTLSAHPAYESDAKAPLLPLFAYGAVGFARGRFYICARRVDTEPRQIFSNIPRGRIEQGARALLRDYPKNRLIRHIMDNCVARYDCPAGRNFALGRYEAPLPSSRSCNASCIGCISAQEKDSPVQTTPQCRLAFTPSPEELAEVMRVHAGRETRTPIYSFGQGCEGDPLMNSDLLVESVRQFRAGGGSGTVNCNTNASRPEAVIRLAEAGLTSMRVSLNSARAGLYERYYRPSGYSFDDVRASIREGRSRGLWVSLNLLVFPGVTDTEEELDALARLVGENGVSMIQWRNLNIDPEWYFRLMSGGEGQNRLELSPSMGLTSFMKRLKKLCPWLRYGYFNPYLGEKAEVTAPMPGQWSMPAPRAREAASIDDLELSVRAPAPRAREAAEATADDMEAAATGESSDM</sequence>
<evidence type="ECO:0000256" key="5">
    <source>
        <dbReference type="ARBA" id="ARBA00023004"/>
    </source>
</evidence>
<evidence type="ECO:0000259" key="8">
    <source>
        <dbReference type="PROSITE" id="PS51918"/>
    </source>
</evidence>
<evidence type="ECO:0000256" key="6">
    <source>
        <dbReference type="ARBA" id="ARBA00023014"/>
    </source>
</evidence>
<protein>
    <submittedName>
        <fullName evidence="9">Radical SAM protein</fullName>
    </submittedName>
</protein>
<dbReference type="Gene3D" id="3.20.20.70">
    <property type="entry name" value="Aldolase class I"/>
    <property type="match status" value="1"/>
</dbReference>
<comment type="cofactor">
    <cofactor evidence="1">
        <name>[4Fe-4S] cluster</name>
        <dbReference type="ChEBI" id="CHEBI:49883"/>
    </cofactor>
</comment>
<gene>
    <name evidence="9" type="ORF">DDIC_02775</name>
</gene>
<dbReference type="Proteomes" id="UP000297065">
    <property type="component" value="Chromosome"/>
</dbReference>
<dbReference type="SFLD" id="SFLDS00029">
    <property type="entry name" value="Radical_SAM"/>
    <property type="match status" value="1"/>
</dbReference>
<dbReference type="InterPro" id="IPR058240">
    <property type="entry name" value="rSAM_sf"/>
</dbReference>
<evidence type="ECO:0000313" key="10">
    <source>
        <dbReference type="Proteomes" id="UP000297065"/>
    </source>
</evidence>
<dbReference type="SFLD" id="SFLDG01109">
    <property type="entry name" value="Uncharacterised_Radical_SAM_Su"/>
    <property type="match status" value="1"/>
</dbReference>
<name>A0A4P7UFQ1_DESDE</name>
<feature type="domain" description="Radical SAM core" evidence="8">
    <location>
        <begin position="181"/>
        <end position="422"/>
    </location>
</feature>
<evidence type="ECO:0000313" key="9">
    <source>
        <dbReference type="EMBL" id="QCC84816.1"/>
    </source>
</evidence>
<dbReference type="InterPro" id="IPR006638">
    <property type="entry name" value="Elp3/MiaA/NifB-like_rSAM"/>
</dbReference>
<dbReference type="InterPro" id="IPR013785">
    <property type="entry name" value="Aldolase_TIM"/>
</dbReference>
<reference evidence="9 10" key="1">
    <citation type="submission" date="2019-02" db="EMBL/GenBank/DDBJ databases">
        <title>Complete Genome Sequence of Desulfovibrio desulfuricans IC1, a Sulfonate Utilizing Anaerobe.</title>
        <authorList>
            <person name="Day L.A."/>
            <person name="De Leon K.B."/>
            <person name="Wall J.D."/>
        </authorList>
    </citation>
    <scope>NUCLEOTIDE SEQUENCE [LARGE SCALE GENOMIC DNA]</scope>
    <source>
        <strain evidence="9 10">IC1</strain>
    </source>
</reference>
<evidence type="ECO:0000256" key="4">
    <source>
        <dbReference type="ARBA" id="ARBA00022723"/>
    </source>
</evidence>
<dbReference type="GO" id="GO:0003824">
    <property type="term" value="F:catalytic activity"/>
    <property type="evidence" value="ECO:0007669"/>
    <property type="project" value="InterPro"/>
</dbReference>
<keyword evidence="4" id="KW-0479">Metal-binding</keyword>
<keyword evidence="6" id="KW-0411">Iron-sulfur</keyword>
<keyword evidence="2" id="KW-0004">4Fe-4S</keyword>